<sequence>MRHVILLLICAVTLSACSEEPKKLTTPAQWQKYGYHDHLMQNNK</sequence>
<dbReference type="PROSITE" id="PS51257">
    <property type="entry name" value="PROKAR_LIPOPROTEIN"/>
    <property type="match status" value="1"/>
</dbReference>
<dbReference type="EMBL" id="JAPIUZ010000005">
    <property type="protein sequence ID" value="MCX2564328.1"/>
    <property type="molecule type" value="Genomic_DNA"/>
</dbReference>
<organism evidence="1 2">
    <name type="scientific">Acetobacter thailandicus</name>
    <dbReference type="NCBI Taxonomy" id="1502842"/>
    <lineage>
        <taxon>Bacteria</taxon>
        <taxon>Pseudomonadati</taxon>
        <taxon>Pseudomonadota</taxon>
        <taxon>Alphaproteobacteria</taxon>
        <taxon>Acetobacterales</taxon>
        <taxon>Acetobacteraceae</taxon>
        <taxon>Acetobacter</taxon>
    </lineage>
</organism>
<evidence type="ECO:0000313" key="1">
    <source>
        <dbReference type="EMBL" id="MCX2564328.1"/>
    </source>
</evidence>
<protein>
    <recommendedName>
        <fullName evidence="3">Lipoprotein</fullName>
    </recommendedName>
</protein>
<evidence type="ECO:0000313" key="2">
    <source>
        <dbReference type="Proteomes" id="UP001301152"/>
    </source>
</evidence>
<keyword evidence="2" id="KW-1185">Reference proteome</keyword>
<dbReference type="Proteomes" id="UP001301152">
    <property type="component" value="Unassembled WGS sequence"/>
</dbReference>
<evidence type="ECO:0008006" key="3">
    <source>
        <dbReference type="Google" id="ProtNLM"/>
    </source>
</evidence>
<name>A0ABT3QGB7_9PROT</name>
<proteinExistence type="predicted"/>
<comment type="caution">
    <text evidence="1">The sequence shown here is derived from an EMBL/GenBank/DDBJ whole genome shotgun (WGS) entry which is preliminary data.</text>
</comment>
<accession>A0ABT3QGB7</accession>
<dbReference type="RefSeq" id="WP_255375955.1">
    <property type="nucleotide sequence ID" value="NZ_JAERKY010000001.1"/>
</dbReference>
<reference evidence="1 2" key="1">
    <citation type="submission" date="2022-11" db="EMBL/GenBank/DDBJ databases">
        <title>Genome sequencing of Acetobacter type strain.</title>
        <authorList>
            <person name="Heo J."/>
            <person name="Lee D."/>
            <person name="Han B.-H."/>
            <person name="Hong S.-B."/>
            <person name="Kwon S.-W."/>
        </authorList>
    </citation>
    <scope>NUCLEOTIDE SEQUENCE [LARGE SCALE GENOMIC DNA]</scope>
    <source>
        <strain evidence="1 2">KACC 21253</strain>
    </source>
</reference>
<gene>
    <name evidence="1" type="ORF">OQ497_10195</name>
</gene>